<comment type="caution">
    <text evidence="4">The sequence shown here is derived from an EMBL/GenBank/DDBJ whole genome shotgun (WGS) entry which is preliminary data.</text>
</comment>
<accession>A0A836C967</accession>
<keyword evidence="3" id="KW-0732">Signal</keyword>
<evidence type="ECO:0000256" key="2">
    <source>
        <dbReference type="SAM" id="Phobius"/>
    </source>
</evidence>
<proteinExistence type="predicted"/>
<name>A0A836C967_9STRA</name>
<dbReference type="AlphaFoldDB" id="A0A836C967"/>
<gene>
    <name evidence="4" type="ORF">JKP88DRAFT_264937</name>
</gene>
<feature type="chain" id="PRO_5032677831" evidence="3">
    <location>
        <begin position="24"/>
        <end position="172"/>
    </location>
</feature>
<evidence type="ECO:0000256" key="1">
    <source>
        <dbReference type="SAM" id="Coils"/>
    </source>
</evidence>
<keyword evidence="2" id="KW-1133">Transmembrane helix</keyword>
<dbReference type="EMBL" id="JAFCMP010000522">
    <property type="protein sequence ID" value="KAG5177745.1"/>
    <property type="molecule type" value="Genomic_DNA"/>
</dbReference>
<dbReference type="Proteomes" id="UP000664859">
    <property type="component" value="Unassembled WGS sequence"/>
</dbReference>
<organism evidence="4 5">
    <name type="scientific">Tribonema minus</name>
    <dbReference type="NCBI Taxonomy" id="303371"/>
    <lineage>
        <taxon>Eukaryota</taxon>
        <taxon>Sar</taxon>
        <taxon>Stramenopiles</taxon>
        <taxon>Ochrophyta</taxon>
        <taxon>PX clade</taxon>
        <taxon>Xanthophyceae</taxon>
        <taxon>Tribonematales</taxon>
        <taxon>Tribonemataceae</taxon>
        <taxon>Tribonema</taxon>
    </lineage>
</organism>
<feature type="coiled-coil region" evidence="1">
    <location>
        <begin position="131"/>
        <end position="159"/>
    </location>
</feature>
<evidence type="ECO:0000313" key="4">
    <source>
        <dbReference type="EMBL" id="KAG5177745.1"/>
    </source>
</evidence>
<evidence type="ECO:0000313" key="5">
    <source>
        <dbReference type="Proteomes" id="UP000664859"/>
    </source>
</evidence>
<dbReference type="CDD" id="cd00084">
    <property type="entry name" value="HMG-box_SF"/>
    <property type="match status" value="1"/>
</dbReference>
<keyword evidence="5" id="KW-1185">Reference proteome</keyword>
<protein>
    <submittedName>
        <fullName evidence="4">Uncharacterized protein</fullName>
    </submittedName>
</protein>
<feature type="transmembrane region" description="Helical" evidence="2">
    <location>
        <begin position="90"/>
        <end position="112"/>
    </location>
</feature>
<evidence type="ECO:0000256" key="3">
    <source>
        <dbReference type="SAM" id="SignalP"/>
    </source>
</evidence>
<reference evidence="4" key="1">
    <citation type="submission" date="2021-02" db="EMBL/GenBank/DDBJ databases">
        <title>First Annotated Genome of the Yellow-green Alga Tribonema minus.</title>
        <authorList>
            <person name="Mahan K.M."/>
        </authorList>
    </citation>
    <scope>NUCLEOTIDE SEQUENCE</scope>
    <source>
        <strain evidence="4">UTEX B ZZ1240</strain>
    </source>
</reference>
<sequence length="172" mass="18299">MKTSRAAALCTACVAALATQGSAFIPATTATTRSIQSHSALTSKHRGQHTATTTMSMSPLDSMASSVLLSAGTATEFGNIGTNSPLFQPIFLGGCIIMLSGVVVAYIVSVIVDRGDMYEELSEELGGKYEKEEYVEKAKEQQEALVRAKEQAVISEEEEAPVIADIVDEYND</sequence>
<keyword evidence="2" id="KW-0472">Membrane</keyword>
<keyword evidence="2" id="KW-0812">Transmembrane</keyword>
<keyword evidence="1" id="KW-0175">Coiled coil</keyword>
<feature type="signal peptide" evidence="3">
    <location>
        <begin position="1"/>
        <end position="23"/>
    </location>
</feature>